<evidence type="ECO:0000256" key="6">
    <source>
        <dbReference type="ARBA" id="ARBA00022832"/>
    </source>
</evidence>
<evidence type="ECO:0000256" key="11">
    <source>
        <dbReference type="HAMAP-Rule" id="MF_01815"/>
    </source>
</evidence>
<dbReference type="Pfam" id="PF08541">
    <property type="entry name" value="ACP_syn_III_C"/>
    <property type="match status" value="1"/>
</dbReference>
<dbReference type="Pfam" id="PF08545">
    <property type="entry name" value="ACP_syn_III"/>
    <property type="match status" value="1"/>
</dbReference>
<dbReference type="InterPro" id="IPR013751">
    <property type="entry name" value="ACP_syn_III_N"/>
</dbReference>
<keyword evidence="11" id="KW-0012">Acyltransferase</keyword>
<comment type="function">
    <text evidence="10">Catalyzes the condensation reaction of fatty acid synthesis by the addition to an acyl acceptor of two carbons from malonyl-ACP. KAS III catalyzes the first condensation reaction which initiates fatty acid synthesis and may therefore play a role in governing the total rate of fatty acid production. Possesses both acetoacetyl-ACP synthase and acetyl transacylase activities.</text>
</comment>
<dbReference type="InterPro" id="IPR004655">
    <property type="entry name" value="FabH"/>
</dbReference>
<dbReference type="SUPFAM" id="SSF53901">
    <property type="entry name" value="Thiolase-like"/>
    <property type="match status" value="1"/>
</dbReference>
<protein>
    <recommendedName>
        <fullName evidence="3 11">Beta-ketoacyl-[acyl-carrier-protein] synthase III</fullName>
        <shortName evidence="11">Beta-ketoacyl-ACP synthase III</shortName>
        <shortName evidence="11">KAS III</shortName>
        <ecNumber evidence="3 11">2.3.1.180</ecNumber>
    </recommendedName>
    <alternativeName>
        <fullName evidence="11">3-oxoacyl-[acyl-carrier-protein] synthase 3</fullName>
    </alternativeName>
    <alternativeName>
        <fullName evidence="11">3-oxoacyl-[acyl-carrier-protein] synthase III</fullName>
    </alternativeName>
</protein>
<gene>
    <name evidence="11 14" type="primary">fabH</name>
    <name evidence="14" type="ORF">Palma_129</name>
</gene>
<evidence type="ECO:0000256" key="10">
    <source>
        <dbReference type="ARBA" id="ARBA00057449"/>
    </source>
</evidence>
<dbReference type="GO" id="GO:0006633">
    <property type="term" value="P:fatty acid biosynthetic process"/>
    <property type="evidence" value="ECO:0007669"/>
    <property type="project" value="UniProtKB-UniRule"/>
</dbReference>
<proteinExistence type="inferred from homology"/>
<accession>A0A1C9CHA8</accession>
<evidence type="ECO:0000259" key="12">
    <source>
        <dbReference type="Pfam" id="PF08541"/>
    </source>
</evidence>
<feature type="active site" evidence="11">
    <location>
        <position position="260"/>
    </location>
</feature>
<reference evidence="14" key="1">
    <citation type="journal article" date="2018" name="PLoS ONE">
        <title>Plastid genome analysis of three Nemaliophycidae red algal species suggests environmental adaptation for iron limited habitats.</title>
        <authorList>
            <person name="Cho C.H."/>
            <person name="Choi J.W."/>
            <person name="Lam D.W."/>
            <person name="Kim K.M."/>
            <person name="Yoon H.S."/>
        </authorList>
    </citation>
    <scope>NUCLEOTIDE SEQUENCE</scope>
</reference>
<dbReference type="GeneID" id="29070263"/>
<dbReference type="UniPathway" id="UPA00094"/>
<dbReference type="EMBL" id="KX284726">
    <property type="protein sequence ID" value="AOM67761.1"/>
    <property type="molecule type" value="Genomic_DNA"/>
</dbReference>
<evidence type="ECO:0000256" key="8">
    <source>
        <dbReference type="ARBA" id="ARBA00023160"/>
    </source>
</evidence>
<dbReference type="NCBIfam" id="NF006829">
    <property type="entry name" value="PRK09352.1"/>
    <property type="match status" value="1"/>
</dbReference>
<evidence type="ECO:0000313" key="14">
    <source>
        <dbReference type="EMBL" id="AOM67761.1"/>
    </source>
</evidence>
<dbReference type="GO" id="GO:0033818">
    <property type="term" value="F:beta-ketoacyl-acyl-carrier-protein synthase III activity"/>
    <property type="evidence" value="ECO:0007669"/>
    <property type="project" value="UniProtKB-UniRule"/>
</dbReference>
<comment type="pathway">
    <text evidence="1 11">Lipid metabolism; fatty acid biosynthesis.</text>
</comment>
<evidence type="ECO:0000256" key="4">
    <source>
        <dbReference type="ARBA" id="ARBA00022516"/>
    </source>
</evidence>
<dbReference type="NCBIfam" id="TIGR00747">
    <property type="entry name" value="fabH"/>
    <property type="match status" value="1"/>
</dbReference>
<evidence type="ECO:0000256" key="7">
    <source>
        <dbReference type="ARBA" id="ARBA00023098"/>
    </source>
</evidence>
<feature type="active site" evidence="11">
    <location>
        <position position="290"/>
    </location>
</feature>
<organism evidence="14">
    <name type="scientific">Palmaria palmata</name>
    <name type="common">Dulse</name>
    <name type="synonym">Rhodymenia palmata</name>
    <dbReference type="NCBI Taxonomy" id="2822"/>
    <lineage>
        <taxon>Eukaryota</taxon>
        <taxon>Rhodophyta</taxon>
        <taxon>Florideophyceae</taxon>
        <taxon>Nemaliophycidae</taxon>
        <taxon>Palmariales</taxon>
        <taxon>Palmariaceae</taxon>
        <taxon>Palmaria</taxon>
    </lineage>
</organism>
<comment type="domain">
    <text evidence="11">The last Arg residue of the ACP-binding site is essential for the weak association between ACP/AcpP and FabH.</text>
</comment>
<feature type="domain" description="Beta-ketoacyl-[acyl-carrier-protein] synthase III C-terminal" evidence="12">
    <location>
        <begin position="244"/>
        <end position="333"/>
    </location>
</feature>
<keyword evidence="14" id="KW-0934">Plastid</keyword>
<dbReference type="InterPro" id="IPR013747">
    <property type="entry name" value="ACP_syn_III_C"/>
</dbReference>
<comment type="subcellular location">
    <subcellularLocation>
        <location evidence="11">Cytoplasm</location>
    </subcellularLocation>
</comment>
<keyword evidence="6 11" id="KW-0276">Fatty acid metabolism</keyword>
<dbReference type="RefSeq" id="YP_009294321.1">
    <property type="nucleotide sequence ID" value="NC_031147.1"/>
</dbReference>
<keyword evidence="8 11" id="KW-0275">Fatty acid biosynthesis</keyword>
<keyword evidence="11" id="KW-0511">Multifunctional enzyme</keyword>
<feature type="region of interest" description="ACP-binding" evidence="11">
    <location>
        <begin position="261"/>
        <end position="265"/>
    </location>
</feature>
<name>A0A1C9CHA8_PALPL</name>
<keyword evidence="4 11" id="KW-0444">Lipid biosynthesis</keyword>
<dbReference type="PANTHER" id="PTHR43091">
    <property type="entry name" value="3-OXOACYL-[ACYL-CARRIER-PROTEIN] SYNTHASE"/>
    <property type="match status" value="1"/>
</dbReference>
<sequence>MESSNMVGAHILATGSALPDMCISNTQLSNIIETSNEWISNRTGIKERRVLRADQSLVDLATIASQRAMQKVSFSPEDLDLIILATSTQDDMFGSASQLQASIDAKNAVAFDLTAACSGFVVGLITASQYIQTGTYQNILVVGADILSRWVDWTDRSTCILFGDGAGAAILQASKRNDFLNFNLHTDGKHSDKLSITYQAKSYIDQKLDIFPPVASQYNYLQMNGKEVYKFAVSKVPQSITECLEQVGLCSNDVSWLLLHQANQRILDTVANKLSIPSEKIISNIQHYGNTSAASIPIALDEAFQKKQISKGDIIVVSGFGAGLTWGTIIIKWHA</sequence>
<evidence type="ECO:0000259" key="13">
    <source>
        <dbReference type="Pfam" id="PF08545"/>
    </source>
</evidence>
<comment type="similarity">
    <text evidence="2 11">Belongs to the thiolase-like superfamily. FabH family.</text>
</comment>
<dbReference type="HAMAP" id="MF_01815">
    <property type="entry name" value="FabH"/>
    <property type="match status" value="1"/>
</dbReference>
<dbReference type="Gene3D" id="3.40.47.10">
    <property type="match status" value="1"/>
</dbReference>
<feature type="active site" evidence="11">
    <location>
        <position position="117"/>
    </location>
</feature>
<evidence type="ECO:0000256" key="2">
    <source>
        <dbReference type="ARBA" id="ARBA00008642"/>
    </source>
</evidence>
<dbReference type="CDD" id="cd00830">
    <property type="entry name" value="KAS_III"/>
    <property type="match status" value="1"/>
</dbReference>
<evidence type="ECO:0000256" key="9">
    <source>
        <dbReference type="ARBA" id="ARBA00052419"/>
    </source>
</evidence>
<keyword evidence="7 11" id="KW-0443">Lipid metabolism</keyword>
<comment type="subunit">
    <text evidence="11">Homodimer.</text>
</comment>
<keyword evidence="11" id="KW-0963">Cytoplasm</keyword>
<geneLocation type="plastid" evidence="14"/>
<feature type="domain" description="Beta-ketoacyl-[acyl-carrier-protein] synthase III N-terminal" evidence="13">
    <location>
        <begin position="111"/>
        <end position="188"/>
    </location>
</feature>
<dbReference type="GO" id="GO:0004315">
    <property type="term" value="F:3-oxoacyl-[acyl-carrier-protein] synthase activity"/>
    <property type="evidence" value="ECO:0007669"/>
    <property type="project" value="InterPro"/>
</dbReference>
<comment type="catalytic activity">
    <reaction evidence="9 11">
        <text>malonyl-[ACP] + acetyl-CoA + H(+) = 3-oxobutanoyl-[ACP] + CO2 + CoA</text>
        <dbReference type="Rhea" id="RHEA:12080"/>
        <dbReference type="Rhea" id="RHEA-COMP:9623"/>
        <dbReference type="Rhea" id="RHEA-COMP:9625"/>
        <dbReference type="ChEBI" id="CHEBI:15378"/>
        <dbReference type="ChEBI" id="CHEBI:16526"/>
        <dbReference type="ChEBI" id="CHEBI:57287"/>
        <dbReference type="ChEBI" id="CHEBI:57288"/>
        <dbReference type="ChEBI" id="CHEBI:78449"/>
        <dbReference type="ChEBI" id="CHEBI:78450"/>
        <dbReference type="EC" id="2.3.1.180"/>
    </reaction>
</comment>
<dbReference type="InterPro" id="IPR016039">
    <property type="entry name" value="Thiolase-like"/>
</dbReference>
<dbReference type="PANTHER" id="PTHR43091:SF1">
    <property type="entry name" value="BETA-KETOACYL-[ACYL-CARRIER-PROTEIN] SYNTHASE III, CHLOROPLASTIC"/>
    <property type="match status" value="1"/>
</dbReference>
<evidence type="ECO:0000256" key="1">
    <source>
        <dbReference type="ARBA" id="ARBA00005194"/>
    </source>
</evidence>
<evidence type="ECO:0000256" key="5">
    <source>
        <dbReference type="ARBA" id="ARBA00022679"/>
    </source>
</evidence>
<keyword evidence="5 11" id="KW-0808">Transferase</keyword>
<dbReference type="GO" id="GO:0005737">
    <property type="term" value="C:cytoplasm"/>
    <property type="evidence" value="ECO:0007669"/>
    <property type="project" value="UniProtKB-SubCell"/>
</dbReference>
<dbReference type="EC" id="2.3.1.180" evidence="3 11"/>
<comment type="function">
    <text evidence="11">Catalyzes the condensation reaction of fatty acid synthesis by the addition to an acyl acceptor of two carbons from malonyl-ACP. Catalyzes the first condensation reaction which initiates fatty acid synthesis and may therefore play a role in governing the total rate of fatty acid production. Possesses both acetoacetyl-ACP synthase and acetyl transacylase activities. Its substrate specificity determines the biosynthesis of branched-chain and/or straight-chain of fatty acids.</text>
</comment>
<evidence type="ECO:0000256" key="3">
    <source>
        <dbReference type="ARBA" id="ARBA00012333"/>
    </source>
</evidence>
<dbReference type="AlphaFoldDB" id="A0A1C9CHA8"/>
<dbReference type="FunFam" id="3.40.47.10:FF:000004">
    <property type="entry name" value="3-oxoacyl-[acyl-carrier-protein] synthase 3"/>
    <property type="match status" value="1"/>
</dbReference>